<organism evidence="1 2">
    <name type="scientific">Anaeromyxobacter dehalogenans (strain ATCC BAA-258 / DSM 21875 / 2CP-1)</name>
    <dbReference type="NCBI Taxonomy" id="455488"/>
    <lineage>
        <taxon>Bacteria</taxon>
        <taxon>Pseudomonadati</taxon>
        <taxon>Myxococcota</taxon>
        <taxon>Myxococcia</taxon>
        <taxon>Myxococcales</taxon>
        <taxon>Cystobacterineae</taxon>
        <taxon>Anaeromyxobacteraceae</taxon>
        <taxon>Anaeromyxobacter</taxon>
    </lineage>
</organism>
<accession>B8JA54</accession>
<dbReference type="HOGENOM" id="CLU_908045_0_0_7"/>
<keyword evidence="2" id="KW-1185">Reference proteome</keyword>
<dbReference type="KEGG" id="acp:A2cp1_2235"/>
<gene>
    <name evidence="1" type="ordered locus">A2cp1_2235</name>
</gene>
<sequence length="300" mass="32254">MKKLLIVALPLGLAILGGASVLSGQRAAQSAAESRLERARLKREFAERAALARALPPERAGQWSDEATSLLGWYFEGLKEIRARFPGVEPAPTALASAEAERKGKVADKDRAAIEDFQKYADGRAALLKARWAPVQSVQANGLRLDLVTIEPGASPGGGPGLRIDFALWGAPRLVDREKTGDRTVTRVISPVSFDKIGFRFLDAAGKPYGEMSGPGEPYQKLVDAERFVEDFPPGVMFGTWWVELLPREAASVELDLGVNVRGAGGSSVPAAFHVSMPVAEAWRIPPGAVYQAEVREAAQ</sequence>
<evidence type="ECO:0000313" key="1">
    <source>
        <dbReference type="EMBL" id="ACL65573.1"/>
    </source>
</evidence>
<dbReference type="EMBL" id="CP001359">
    <property type="protein sequence ID" value="ACL65573.1"/>
    <property type="molecule type" value="Genomic_DNA"/>
</dbReference>
<proteinExistence type="predicted"/>
<dbReference type="RefSeq" id="WP_012633412.1">
    <property type="nucleotide sequence ID" value="NC_011891.1"/>
</dbReference>
<name>B8JA54_ANAD2</name>
<dbReference type="AlphaFoldDB" id="B8JA54"/>
<reference evidence="1" key="1">
    <citation type="submission" date="2009-01" db="EMBL/GenBank/DDBJ databases">
        <title>Complete sequence of Anaeromyxobacter dehalogenans 2CP-1.</title>
        <authorList>
            <consortium name="US DOE Joint Genome Institute"/>
            <person name="Lucas S."/>
            <person name="Copeland A."/>
            <person name="Lapidus A."/>
            <person name="Glavina del Rio T."/>
            <person name="Dalin E."/>
            <person name="Tice H."/>
            <person name="Bruce D."/>
            <person name="Goodwin L."/>
            <person name="Pitluck S."/>
            <person name="Saunders E."/>
            <person name="Brettin T."/>
            <person name="Detter J.C."/>
            <person name="Han C."/>
            <person name="Larimer F."/>
            <person name="Land M."/>
            <person name="Hauser L."/>
            <person name="Kyrpides N."/>
            <person name="Ovchinnikova G."/>
            <person name="Beliaev A.S."/>
            <person name="Richardson P."/>
        </authorList>
    </citation>
    <scope>NUCLEOTIDE SEQUENCE</scope>
    <source>
        <strain evidence="1">2CP-1</strain>
    </source>
</reference>
<dbReference type="Proteomes" id="UP000007089">
    <property type="component" value="Chromosome"/>
</dbReference>
<protein>
    <submittedName>
        <fullName evidence="1">Uncharacterized protein</fullName>
    </submittedName>
</protein>
<evidence type="ECO:0000313" key="2">
    <source>
        <dbReference type="Proteomes" id="UP000007089"/>
    </source>
</evidence>